<dbReference type="EMBL" id="SJZB01000042">
    <property type="protein sequence ID" value="TCJ12731.1"/>
    <property type="molecule type" value="Genomic_DNA"/>
</dbReference>
<gene>
    <name evidence="12 14" type="primary">atpB</name>
    <name evidence="14" type="ORF">EZJ19_10820</name>
</gene>
<evidence type="ECO:0000256" key="12">
    <source>
        <dbReference type="HAMAP-Rule" id="MF_01393"/>
    </source>
</evidence>
<dbReference type="CDD" id="cd00310">
    <property type="entry name" value="ATP-synt_Fo_a_6"/>
    <property type="match status" value="1"/>
</dbReference>
<dbReference type="SUPFAM" id="SSF81336">
    <property type="entry name" value="F1F0 ATP synthase subunit A"/>
    <property type="match status" value="1"/>
</dbReference>
<evidence type="ECO:0000256" key="8">
    <source>
        <dbReference type="ARBA" id="ARBA00022989"/>
    </source>
</evidence>
<evidence type="ECO:0000256" key="11">
    <source>
        <dbReference type="ARBA" id="ARBA00023310"/>
    </source>
</evidence>
<dbReference type="OrthoDB" id="9789241at2"/>
<feature type="transmembrane region" description="Helical" evidence="12">
    <location>
        <begin position="55"/>
        <end position="77"/>
    </location>
</feature>
<dbReference type="RefSeq" id="WP_131447464.1">
    <property type="nucleotide sequence ID" value="NZ_SJZB01000042.1"/>
</dbReference>
<accession>A0A4R1B485</accession>
<evidence type="ECO:0000256" key="1">
    <source>
        <dbReference type="ARBA" id="ARBA00004141"/>
    </source>
</evidence>
<evidence type="ECO:0000256" key="5">
    <source>
        <dbReference type="ARBA" id="ARBA00022547"/>
    </source>
</evidence>
<feature type="transmembrane region" description="Helical" evidence="12">
    <location>
        <begin position="165"/>
        <end position="182"/>
    </location>
</feature>
<dbReference type="InterPro" id="IPR000568">
    <property type="entry name" value="ATP_synth_F0_asu"/>
</dbReference>
<dbReference type="GO" id="GO:0046933">
    <property type="term" value="F:proton-transporting ATP synthase activity, rotational mechanism"/>
    <property type="evidence" value="ECO:0007669"/>
    <property type="project" value="UniProtKB-UniRule"/>
</dbReference>
<evidence type="ECO:0000313" key="14">
    <source>
        <dbReference type="EMBL" id="TCJ12731.1"/>
    </source>
</evidence>
<reference evidence="14 15" key="1">
    <citation type="submission" date="2019-03" db="EMBL/GenBank/DDBJ databases">
        <title>Genome sequence of Thiobacillaceae bacterium LSR1, a sulfur-oxidizing bacterium isolated from freshwater sediment.</title>
        <authorList>
            <person name="Li S."/>
        </authorList>
    </citation>
    <scope>NUCLEOTIDE SEQUENCE [LARGE SCALE GENOMIC DNA]</scope>
    <source>
        <strain evidence="14 15">LSR1</strain>
    </source>
</reference>
<proteinExistence type="inferred from homology"/>
<evidence type="ECO:0000256" key="10">
    <source>
        <dbReference type="ARBA" id="ARBA00023136"/>
    </source>
</evidence>
<name>A0A4R1B485_9PROT</name>
<dbReference type="NCBIfam" id="NF004477">
    <property type="entry name" value="PRK05815.1-1"/>
    <property type="match status" value="1"/>
</dbReference>
<dbReference type="GO" id="GO:0045259">
    <property type="term" value="C:proton-transporting ATP synthase complex"/>
    <property type="evidence" value="ECO:0007669"/>
    <property type="project" value="UniProtKB-KW"/>
</dbReference>
<evidence type="ECO:0000256" key="4">
    <source>
        <dbReference type="ARBA" id="ARBA00022475"/>
    </source>
</evidence>
<evidence type="ECO:0000256" key="3">
    <source>
        <dbReference type="ARBA" id="ARBA00022448"/>
    </source>
</evidence>
<dbReference type="Gene3D" id="1.20.120.220">
    <property type="entry name" value="ATP synthase, F0 complex, subunit A"/>
    <property type="match status" value="1"/>
</dbReference>
<keyword evidence="8 12" id="KW-1133">Transmembrane helix</keyword>
<dbReference type="Pfam" id="PF00119">
    <property type="entry name" value="ATP-synt_A"/>
    <property type="match status" value="1"/>
</dbReference>
<keyword evidence="6 12" id="KW-0812">Transmembrane</keyword>
<dbReference type="PANTHER" id="PTHR42823">
    <property type="entry name" value="ATP SYNTHASE SUBUNIT A, CHLOROPLASTIC"/>
    <property type="match status" value="1"/>
</dbReference>
<keyword evidence="15" id="KW-1185">Reference proteome</keyword>
<dbReference type="GO" id="GO:0042777">
    <property type="term" value="P:proton motive force-driven plasma membrane ATP synthesis"/>
    <property type="evidence" value="ECO:0007669"/>
    <property type="project" value="TreeGrafter"/>
</dbReference>
<dbReference type="Proteomes" id="UP000295443">
    <property type="component" value="Unassembled WGS sequence"/>
</dbReference>
<dbReference type="GO" id="GO:0005886">
    <property type="term" value="C:plasma membrane"/>
    <property type="evidence" value="ECO:0007669"/>
    <property type="project" value="UniProtKB-SubCell"/>
</dbReference>
<dbReference type="InterPro" id="IPR045082">
    <property type="entry name" value="ATP_syn_F0_a_bact/chloroplast"/>
</dbReference>
<feature type="transmembrane region" description="Helical" evidence="12">
    <location>
        <begin position="236"/>
        <end position="257"/>
    </location>
</feature>
<evidence type="ECO:0000256" key="7">
    <source>
        <dbReference type="ARBA" id="ARBA00022781"/>
    </source>
</evidence>
<sequence>MSAEAHTSTEYIKHHLQNLTYGKLPAGYQRHDGETLQADTWTLAHSPQEAKDMGFSAFNVDTLGISLVLGLLFIWLFRKVAKSVTAGIPGGAQNFVEWVIEFIDNSVKGSFTGRNPLVAPLALTIFIWIFMMNFMDLVPIDWIPGVATLLGVPYLKAVPTTDPNATFGMSITVFFLVLYYSVKMKGLGGFVGELTLQPFGKFGLPANFFLEGVNLLAKPVSLALRLFGNMYAGEMIFILIALMGGAWAGASIGNLTLFGSQILLSLGWAIFHILIVTLQAFIFMTLTIVYLDMAHQEHH</sequence>
<keyword evidence="11 12" id="KW-0066">ATP synthesis</keyword>
<organism evidence="14 15">
    <name type="scientific">Parasulfuritortus cantonensis</name>
    <dbReference type="NCBI Taxonomy" id="2528202"/>
    <lineage>
        <taxon>Bacteria</taxon>
        <taxon>Pseudomonadati</taxon>
        <taxon>Pseudomonadota</taxon>
        <taxon>Betaproteobacteria</taxon>
        <taxon>Nitrosomonadales</taxon>
        <taxon>Thiobacillaceae</taxon>
        <taxon>Parasulfuritortus</taxon>
    </lineage>
</organism>
<comment type="subcellular location">
    <subcellularLocation>
        <location evidence="12 13">Cell membrane</location>
        <topology evidence="12 13">Multi-pass membrane protein</topology>
    </subcellularLocation>
    <subcellularLocation>
        <location evidence="1">Membrane</location>
        <topology evidence="1">Multi-pass membrane protein</topology>
    </subcellularLocation>
</comment>
<feature type="transmembrane region" description="Helical" evidence="12">
    <location>
        <begin position="269"/>
        <end position="291"/>
    </location>
</feature>
<protein>
    <recommendedName>
        <fullName evidence="12 13">ATP synthase subunit a</fullName>
    </recommendedName>
    <alternativeName>
        <fullName evidence="12">ATP synthase F0 sector subunit a</fullName>
    </alternativeName>
    <alternativeName>
        <fullName evidence="12">F-ATPase subunit 6</fullName>
    </alternativeName>
</protein>
<keyword evidence="5 12" id="KW-0138">CF(0)</keyword>
<comment type="caution">
    <text evidence="14">The sequence shown here is derived from an EMBL/GenBank/DDBJ whole genome shotgun (WGS) entry which is preliminary data.</text>
</comment>
<evidence type="ECO:0000256" key="2">
    <source>
        <dbReference type="ARBA" id="ARBA00006810"/>
    </source>
</evidence>
<dbReference type="PROSITE" id="PS00449">
    <property type="entry name" value="ATPASE_A"/>
    <property type="match status" value="1"/>
</dbReference>
<evidence type="ECO:0000256" key="9">
    <source>
        <dbReference type="ARBA" id="ARBA00023065"/>
    </source>
</evidence>
<dbReference type="NCBIfam" id="TIGR01131">
    <property type="entry name" value="ATP_synt_6_or_A"/>
    <property type="match status" value="1"/>
</dbReference>
<dbReference type="FunFam" id="1.20.120.220:FF:000002">
    <property type="entry name" value="ATP synthase subunit a"/>
    <property type="match status" value="1"/>
</dbReference>
<dbReference type="PRINTS" id="PR00123">
    <property type="entry name" value="ATPASEA"/>
</dbReference>
<dbReference type="HAMAP" id="MF_01393">
    <property type="entry name" value="ATP_synth_a_bact"/>
    <property type="match status" value="1"/>
</dbReference>
<keyword evidence="10 12" id="KW-0472">Membrane</keyword>
<dbReference type="AlphaFoldDB" id="A0A4R1B485"/>
<feature type="transmembrane region" description="Helical" evidence="12">
    <location>
        <begin position="117"/>
        <end position="134"/>
    </location>
</feature>
<keyword evidence="3 12" id="KW-0813">Transport</keyword>
<comment type="similarity">
    <text evidence="2 12 13">Belongs to the ATPase A chain family.</text>
</comment>
<dbReference type="InterPro" id="IPR035908">
    <property type="entry name" value="F0_ATP_A_sf"/>
</dbReference>
<keyword evidence="7 12" id="KW-0375">Hydrogen ion transport</keyword>
<evidence type="ECO:0000256" key="6">
    <source>
        <dbReference type="ARBA" id="ARBA00022692"/>
    </source>
</evidence>
<keyword evidence="9 12" id="KW-0406">Ion transport</keyword>
<dbReference type="InterPro" id="IPR023011">
    <property type="entry name" value="ATP_synth_F0_asu_AS"/>
</dbReference>
<keyword evidence="4 12" id="KW-1003">Cell membrane</keyword>
<comment type="function">
    <text evidence="12 13">Key component of the proton channel; it plays a direct role in the translocation of protons across the membrane.</text>
</comment>
<dbReference type="PANTHER" id="PTHR42823:SF3">
    <property type="entry name" value="ATP SYNTHASE SUBUNIT A, CHLOROPLASTIC"/>
    <property type="match status" value="1"/>
</dbReference>
<evidence type="ECO:0000256" key="13">
    <source>
        <dbReference type="RuleBase" id="RU000483"/>
    </source>
</evidence>
<evidence type="ECO:0000313" key="15">
    <source>
        <dbReference type="Proteomes" id="UP000295443"/>
    </source>
</evidence>